<dbReference type="GO" id="GO:0042594">
    <property type="term" value="P:response to starvation"/>
    <property type="evidence" value="ECO:0007669"/>
    <property type="project" value="TreeGrafter"/>
</dbReference>
<dbReference type="GO" id="GO:0030145">
    <property type="term" value="F:manganese ion binding"/>
    <property type="evidence" value="ECO:0007669"/>
    <property type="project" value="TreeGrafter"/>
</dbReference>
<name>A0A3P6RMW1_CYLGO</name>
<evidence type="ECO:0000313" key="2">
    <source>
        <dbReference type="EMBL" id="VDK57383.1"/>
    </source>
</evidence>
<dbReference type="GO" id="GO:0006094">
    <property type="term" value="P:gluconeogenesis"/>
    <property type="evidence" value="ECO:0007669"/>
    <property type="project" value="InterPro"/>
</dbReference>
<dbReference type="GO" id="GO:0005525">
    <property type="term" value="F:GTP binding"/>
    <property type="evidence" value="ECO:0007669"/>
    <property type="project" value="InterPro"/>
</dbReference>
<gene>
    <name evidence="2" type="ORF">CGOC_LOCUS3966</name>
</gene>
<dbReference type="GO" id="GO:0019543">
    <property type="term" value="P:propionate catabolic process"/>
    <property type="evidence" value="ECO:0007669"/>
    <property type="project" value="TreeGrafter"/>
</dbReference>
<dbReference type="PANTHER" id="PTHR11561:SF0">
    <property type="entry name" value="PHOSPHOENOLPYRUVATE CARBOXYKINASE [GTP]-RELATED"/>
    <property type="match status" value="1"/>
</dbReference>
<dbReference type="GO" id="GO:0006107">
    <property type="term" value="P:oxaloacetate metabolic process"/>
    <property type="evidence" value="ECO:0007669"/>
    <property type="project" value="TreeGrafter"/>
</dbReference>
<dbReference type="Pfam" id="PF00821">
    <property type="entry name" value="PEPCK_GTP"/>
    <property type="match status" value="1"/>
</dbReference>
<evidence type="ECO:0000259" key="1">
    <source>
        <dbReference type="Pfam" id="PF00821"/>
    </source>
</evidence>
<sequence>MYRGYREGWLALPAALIAVKDPTGKEIFGCVSFPSGAGKTAFATMTPTLKDWQVRMLGDDVVWIRCTRSGKLHALAPENGLFGCAFGLTPQHHAYLLKMISKNAILTNCASTSKGKYYWEALNSALEKQERVRDWRGEHWNSRQNR</sequence>
<dbReference type="EMBL" id="UYRV01010364">
    <property type="protein sequence ID" value="VDK57383.1"/>
    <property type="molecule type" value="Genomic_DNA"/>
</dbReference>
<dbReference type="GO" id="GO:0071333">
    <property type="term" value="P:cellular response to glucose stimulus"/>
    <property type="evidence" value="ECO:0007669"/>
    <property type="project" value="TreeGrafter"/>
</dbReference>
<evidence type="ECO:0000313" key="3">
    <source>
        <dbReference type="Proteomes" id="UP000271889"/>
    </source>
</evidence>
<accession>A0A3P6RMW1</accession>
<keyword evidence="3" id="KW-1185">Reference proteome</keyword>
<dbReference type="Gene3D" id="2.170.8.10">
    <property type="entry name" value="Phosphoenolpyruvate Carboxykinase, domain 2"/>
    <property type="match status" value="1"/>
</dbReference>
<dbReference type="OrthoDB" id="5834217at2759"/>
<protein>
    <recommendedName>
        <fullName evidence="1">Phosphoenolpyruvate carboxykinase C-terminal P-loop domain-containing protein</fullName>
    </recommendedName>
</protein>
<feature type="domain" description="Phosphoenolpyruvate carboxykinase C-terminal P-loop" evidence="1">
    <location>
        <begin position="9"/>
        <end position="144"/>
    </location>
</feature>
<dbReference type="GO" id="GO:0033993">
    <property type="term" value="P:response to lipid"/>
    <property type="evidence" value="ECO:0007669"/>
    <property type="project" value="TreeGrafter"/>
</dbReference>
<reference evidence="2 3" key="1">
    <citation type="submission" date="2018-11" db="EMBL/GenBank/DDBJ databases">
        <authorList>
            <consortium name="Pathogen Informatics"/>
        </authorList>
    </citation>
    <scope>NUCLEOTIDE SEQUENCE [LARGE SCALE GENOMIC DNA]</scope>
</reference>
<organism evidence="2 3">
    <name type="scientific">Cylicostephanus goldi</name>
    <name type="common">Nematode worm</name>
    <dbReference type="NCBI Taxonomy" id="71465"/>
    <lineage>
        <taxon>Eukaryota</taxon>
        <taxon>Metazoa</taxon>
        <taxon>Ecdysozoa</taxon>
        <taxon>Nematoda</taxon>
        <taxon>Chromadorea</taxon>
        <taxon>Rhabditida</taxon>
        <taxon>Rhabditina</taxon>
        <taxon>Rhabditomorpha</taxon>
        <taxon>Strongyloidea</taxon>
        <taxon>Strongylidae</taxon>
        <taxon>Cylicostephanus</taxon>
    </lineage>
</organism>
<dbReference type="GO" id="GO:0004613">
    <property type="term" value="F:phosphoenolpyruvate carboxykinase (GTP) activity"/>
    <property type="evidence" value="ECO:0007669"/>
    <property type="project" value="TreeGrafter"/>
</dbReference>
<dbReference type="AlphaFoldDB" id="A0A3P6RMW1"/>
<dbReference type="InterPro" id="IPR008209">
    <property type="entry name" value="PEP_carboxykinase_GTP"/>
</dbReference>
<dbReference type="PANTHER" id="PTHR11561">
    <property type="entry name" value="PHOSPHOENOLPYRUVATE CARBOXYKINASE"/>
    <property type="match status" value="1"/>
</dbReference>
<dbReference type="SUPFAM" id="SSF53795">
    <property type="entry name" value="PEP carboxykinase-like"/>
    <property type="match status" value="1"/>
</dbReference>
<proteinExistence type="predicted"/>
<dbReference type="GO" id="GO:0046327">
    <property type="term" value="P:glycerol biosynthetic process from pyruvate"/>
    <property type="evidence" value="ECO:0007669"/>
    <property type="project" value="TreeGrafter"/>
</dbReference>
<dbReference type="InterPro" id="IPR035077">
    <property type="entry name" value="PEP_carboxykinase_GTP_C"/>
</dbReference>
<dbReference type="Proteomes" id="UP000271889">
    <property type="component" value="Unassembled WGS sequence"/>
</dbReference>
<dbReference type="GO" id="GO:0005829">
    <property type="term" value="C:cytosol"/>
    <property type="evidence" value="ECO:0007669"/>
    <property type="project" value="TreeGrafter"/>
</dbReference>